<dbReference type="Proteomes" id="UP000620124">
    <property type="component" value="Unassembled WGS sequence"/>
</dbReference>
<sequence>MGGSAFSATLPASAFPRIPPAVYHAIKARLTPHLQTLYSIVSTPYEAPEKSDHGDLDFLVCEPLNLTGATRAEVPHEEVQTLLKATHGEWAALGHGPEEEAARRHAKETDNQEETFYQVDVHVCLDKAEWERIHFFHGYGDLGMIMGLIARNKGLHLGQNGLKVPSPPRPPLDLCDNMDAILQYMGLSMQRWNAGFQTKKEVFEWGQGIKKVKPERKMYAQFVEWVQEQQHDASGSPRGLEKEEQIQHALKYFGKKEQWDKLEREEADKARLKEGFNGTKTREWAGLPLQQWKDLKSIMDQVRSELGGEPGILKILDERGEEGVKEYVLKAKAKLGIRSEEETSEVTKELESSV</sequence>
<name>A0A8H7CBT2_9AGAR</name>
<dbReference type="EMBL" id="JACAZI010000033">
    <property type="protein sequence ID" value="KAF7330432.1"/>
    <property type="molecule type" value="Genomic_DNA"/>
</dbReference>
<comment type="caution">
    <text evidence="1">The sequence shown here is derived from an EMBL/GenBank/DDBJ whole genome shotgun (WGS) entry which is preliminary data.</text>
</comment>
<keyword evidence="2" id="KW-1185">Reference proteome</keyword>
<proteinExistence type="predicted"/>
<accession>A0A8H7CBT2</accession>
<evidence type="ECO:0000313" key="2">
    <source>
        <dbReference type="Proteomes" id="UP000620124"/>
    </source>
</evidence>
<evidence type="ECO:0000313" key="1">
    <source>
        <dbReference type="EMBL" id="KAF7330432.1"/>
    </source>
</evidence>
<protein>
    <submittedName>
        <fullName evidence="1">Uncharacterized protein</fullName>
    </submittedName>
</protein>
<dbReference type="OrthoDB" id="4708870at2759"/>
<organism evidence="1 2">
    <name type="scientific">Mycena venus</name>
    <dbReference type="NCBI Taxonomy" id="2733690"/>
    <lineage>
        <taxon>Eukaryota</taxon>
        <taxon>Fungi</taxon>
        <taxon>Dikarya</taxon>
        <taxon>Basidiomycota</taxon>
        <taxon>Agaricomycotina</taxon>
        <taxon>Agaricomycetes</taxon>
        <taxon>Agaricomycetidae</taxon>
        <taxon>Agaricales</taxon>
        <taxon>Marasmiineae</taxon>
        <taxon>Mycenaceae</taxon>
        <taxon>Mycena</taxon>
    </lineage>
</organism>
<gene>
    <name evidence="1" type="ORF">MVEN_02482000</name>
</gene>
<dbReference type="AlphaFoldDB" id="A0A8H7CBT2"/>
<reference evidence="1" key="1">
    <citation type="submission" date="2020-05" db="EMBL/GenBank/DDBJ databases">
        <title>Mycena genomes resolve the evolution of fungal bioluminescence.</title>
        <authorList>
            <person name="Tsai I.J."/>
        </authorList>
    </citation>
    <scope>NUCLEOTIDE SEQUENCE</scope>
    <source>
        <strain evidence="1">CCC161011</strain>
    </source>
</reference>